<dbReference type="NCBIfam" id="TIGR01662">
    <property type="entry name" value="HAD-SF-IIIA"/>
    <property type="match status" value="1"/>
</dbReference>
<proteinExistence type="predicted"/>
<evidence type="ECO:0000256" key="1">
    <source>
        <dbReference type="ARBA" id="ARBA00004123"/>
    </source>
</evidence>
<evidence type="ECO:0000313" key="9">
    <source>
        <dbReference type="RefSeq" id="XP_014467773.1"/>
    </source>
</evidence>
<accession>A0A6P3WP15</accession>
<dbReference type="Gene3D" id="2.60.200.20">
    <property type="match status" value="1"/>
</dbReference>
<protein>
    <submittedName>
        <fullName evidence="9">Uncharacterized protein F21D5.5</fullName>
    </submittedName>
</protein>
<name>A0A6P3WP15_DINQU</name>
<dbReference type="InterPro" id="IPR027417">
    <property type="entry name" value="P-loop_NTPase"/>
</dbReference>
<keyword evidence="8" id="KW-1185">Reference proteome</keyword>
<dbReference type="InterPro" id="IPR036412">
    <property type="entry name" value="HAD-like_sf"/>
</dbReference>
<dbReference type="GO" id="GO:0006281">
    <property type="term" value="P:DNA repair"/>
    <property type="evidence" value="ECO:0007669"/>
    <property type="project" value="UniProtKB-KW"/>
</dbReference>
<feature type="compositionally biased region" description="Low complexity" evidence="6">
    <location>
        <begin position="169"/>
        <end position="185"/>
    </location>
</feature>
<evidence type="ECO:0000259" key="7">
    <source>
        <dbReference type="Pfam" id="PF17913"/>
    </source>
</evidence>
<dbReference type="KEGG" id="dqu:106740844"/>
<sequence>MSVTNATVKSCYILRLDKALSNIFLPDNEPIFVGRSPETGITDTKCSRQQVRLCANYTEAIVTVQQVGTHSCGFNGFKTQKDVRFVARHSDRLELLYGKYTYEFEFNPPPPARSFMPRKRFYEMETDETEDRAKMLKLEKCSNEELECRKEEERSSSNDVHSDQKTLHAAYSASSEENNSNSSVSAKWESIDSGKLMIYTASSVQNRSKVAAYDMDGTLIKTKSGLVFPKSCNDWQLLYPDVPGKLKQLHTNGYKIVIFTNQAGLASGKVKINDFKLKIENIVQKIGIPIQVFIAVGRSIYRKPALGMWEALEKEKNGGIAIDKANSFYVGDAAGRPKTWAVGKKKDHSTVDRLMALNLDIKFETPEEHFLKHKAALYVLPQFNPKNLPKDITVCKPADANLTPKQQEVILMVGSPGSGKSYFAKHYLKEYEYVNRDALRSWQKCAAMVEQYLNQEKSVVIDNTNPDPASRQRYTEVAKKYKVPVRCFVMTTSMQHAKHNNKFRELTDPSHVPVNEIIINSYAKNYVPPSLEEGYKEIVEVNFVPKFSDEQDQRLYEMYLLES</sequence>
<dbReference type="Gene3D" id="3.40.50.1000">
    <property type="entry name" value="HAD superfamily/HAD-like"/>
    <property type="match status" value="1"/>
</dbReference>
<dbReference type="Proteomes" id="UP000515204">
    <property type="component" value="Unplaced"/>
</dbReference>
<dbReference type="GeneID" id="106740844"/>
<evidence type="ECO:0000313" key="8">
    <source>
        <dbReference type="Proteomes" id="UP000515204"/>
    </source>
</evidence>
<dbReference type="InterPro" id="IPR006549">
    <property type="entry name" value="HAD-SF_hydro_IIIA"/>
</dbReference>
<evidence type="ECO:0000256" key="3">
    <source>
        <dbReference type="ARBA" id="ARBA00022801"/>
    </source>
</evidence>
<dbReference type="GO" id="GO:0046404">
    <property type="term" value="F:ATP-dependent polydeoxyribonucleotide 5'-hydroxyl-kinase activity"/>
    <property type="evidence" value="ECO:0007669"/>
    <property type="project" value="InterPro"/>
</dbReference>
<dbReference type="InterPro" id="IPR013954">
    <property type="entry name" value="PNK3P"/>
</dbReference>
<feature type="domain" description="PNK FHA" evidence="7">
    <location>
        <begin position="11"/>
        <end position="81"/>
    </location>
</feature>
<dbReference type="FunFam" id="3.40.50.300:FF:000737">
    <property type="entry name" value="Bifunctional polynucleotide phosphatase/kinase"/>
    <property type="match status" value="1"/>
</dbReference>
<gene>
    <name evidence="9" type="primary">LOC106740844</name>
</gene>
<evidence type="ECO:0000256" key="4">
    <source>
        <dbReference type="ARBA" id="ARBA00023204"/>
    </source>
</evidence>
<dbReference type="PANTHER" id="PTHR12083:SF9">
    <property type="entry name" value="BIFUNCTIONAL POLYNUCLEOTIDE PHOSPHATASE_KINASE"/>
    <property type="match status" value="1"/>
</dbReference>
<dbReference type="GO" id="GO:0005634">
    <property type="term" value="C:nucleus"/>
    <property type="evidence" value="ECO:0007669"/>
    <property type="project" value="UniProtKB-SubCell"/>
</dbReference>
<keyword evidence="2" id="KW-0227">DNA damage</keyword>
<dbReference type="GO" id="GO:0046403">
    <property type="term" value="F:polynucleotide 3'-phosphatase activity"/>
    <property type="evidence" value="ECO:0007669"/>
    <property type="project" value="InterPro"/>
</dbReference>
<dbReference type="Gene3D" id="3.40.50.300">
    <property type="entry name" value="P-loop containing nucleotide triphosphate hydrolases"/>
    <property type="match status" value="1"/>
</dbReference>
<dbReference type="CDD" id="cd01625">
    <property type="entry name" value="HAD_PNP"/>
    <property type="match status" value="1"/>
</dbReference>
<dbReference type="SUPFAM" id="SSF49879">
    <property type="entry name" value="SMAD/FHA domain"/>
    <property type="match status" value="1"/>
</dbReference>
<dbReference type="PANTHER" id="PTHR12083">
    <property type="entry name" value="BIFUNCTIONAL POLYNUCLEOTIDE PHOSPHATASE/KINASE"/>
    <property type="match status" value="1"/>
</dbReference>
<keyword evidence="3" id="KW-0378">Hydrolase</keyword>
<dbReference type="Pfam" id="PF13671">
    <property type="entry name" value="AAA_33"/>
    <property type="match status" value="1"/>
</dbReference>
<dbReference type="Pfam" id="PF17913">
    <property type="entry name" value="FHA_2"/>
    <property type="match status" value="1"/>
</dbReference>
<feature type="compositionally biased region" description="Basic and acidic residues" evidence="6">
    <location>
        <begin position="147"/>
        <end position="166"/>
    </location>
</feature>
<dbReference type="InterPro" id="IPR023214">
    <property type="entry name" value="HAD_sf"/>
</dbReference>
<dbReference type="CTD" id="11284"/>
<dbReference type="NCBIfam" id="TIGR01663">
    <property type="entry name" value="PNK-3'Pase"/>
    <property type="match status" value="1"/>
</dbReference>
<comment type="subcellular location">
    <subcellularLocation>
        <location evidence="1">Nucleus</location>
    </subcellularLocation>
</comment>
<dbReference type="AlphaFoldDB" id="A0A6P3WP15"/>
<dbReference type="RefSeq" id="XP_014467773.1">
    <property type="nucleotide sequence ID" value="XM_014612287.1"/>
</dbReference>
<dbReference type="GO" id="GO:0003690">
    <property type="term" value="F:double-stranded DNA binding"/>
    <property type="evidence" value="ECO:0007669"/>
    <property type="project" value="TreeGrafter"/>
</dbReference>
<evidence type="ECO:0000256" key="6">
    <source>
        <dbReference type="SAM" id="MobiDB-lite"/>
    </source>
</evidence>
<dbReference type="InterPro" id="IPR008984">
    <property type="entry name" value="SMAD_FHA_dom_sf"/>
</dbReference>
<dbReference type="InterPro" id="IPR006551">
    <property type="entry name" value="Polynucleotide_phosphatase"/>
</dbReference>
<dbReference type="OrthoDB" id="19045at2759"/>
<keyword evidence="5" id="KW-0539">Nucleus</keyword>
<dbReference type="FunFam" id="3.40.50.1000:FF:000078">
    <property type="entry name" value="Bifunctional polynucleotide phosphatase/kinase"/>
    <property type="match status" value="1"/>
</dbReference>
<dbReference type="SUPFAM" id="SSF56784">
    <property type="entry name" value="HAD-like"/>
    <property type="match status" value="1"/>
</dbReference>
<dbReference type="SUPFAM" id="SSF52540">
    <property type="entry name" value="P-loop containing nucleoside triphosphate hydrolases"/>
    <property type="match status" value="1"/>
</dbReference>
<dbReference type="InterPro" id="IPR006550">
    <property type="entry name" value="PNKP"/>
</dbReference>
<keyword evidence="4" id="KW-0234">DNA repair</keyword>
<dbReference type="InterPro" id="IPR041388">
    <property type="entry name" value="FHA_2"/>
</dbReference>
<dbReference type="NCBIfam" id="TIGR01664">
    <property type="entry name" value="DNA-3'-Pase"/>
    <property type="match status" value="1"/>
</dbReference>
<evidence type="ECO:0000256" key="2">
    <source>
        <dbReference type="ARBA" id="ARBA00022763"/>
    </source>
</evidence>
<evidence type="ECO:0000256" key="5">
    <source>
        <dbReference type="ARBA" id="ARBA00023242"/>
    </source>
</evidence>
<dbReference type="Pfam" id="PF08645">
    <property type="entry name" value="PNK3P"/>
    <property type="match status" value="1"/>
</dbReference>
<organism evidence="8 9">
    <name type="scientific">Dinoponera quadriceps</name>
    <name type="common">South American ant</name>
    <dbReference type="NCBI Taxonomy" id="609295"/>
    <lineage>
        <taxon>Eukaryota</taxon>
        <taxon>Metazoa</taxon>
        <taxon>Ecdysozoa</taxon>
        <taxon>Arthropoda</taxon>
        <taxon>Hexapoda</taxon>
        <taxon>Insecta</taxon>
        <taxon>Pterygota</taxon>
        <taxon>Neoptera</taxon>
        <taxon>Endopterygota</taxon>
        <taxon>Hymenoptera</taxon>
        <taxon>Apocrita</taxon>
        <taxon>Aculeata</taxon>
        <taxon>Formicoidea</taxon>
        <taxon>Formicidae</taxon>
        <taxon>Ponerinae</taxon>
        <taxon>Ponerini</taxon>
        <taxon>Dinoponera</taxon>
    </lineage>
</organism>
<reference evidence="9" key="1">
    <citation type="submission" date="2025-08" db="UniProtKB">
        <authorList>
            <consortium name="RefSeq"/>
        </authorList>
    </citation>
    <scope>IDENTIFICATION</scope>
</reference>
<feature type="region of interest" description="Disordered" evidence="6">
    <location>
        <begin position="147"/>
        <end position="185"/>
    </location>
</feature>